<feature type="compositionally biased region" description="Basic and acidic residues" evidence="1">
    <location>
        <begin position="35"/>
        <end position="45"/>
    </location>
</feature>
<protein>
    <submittedName>
        <fullName evidence="2">Uncharacterized protein</fullName>
    </submittedName>
</protein>
<evidence type="ECO:0000313" key="3">
    <source>
        <dbReference type="Proteomes" id="UP001457282"/>
    </source>
</evidence>
<dbReference type="EMBL" id="JBEDUW010000002">
    <property type="protein sequence ID" value="KAK9943469.1"/>
    <property type="molecule type" value="Genomic_DNA"/>
</dbReference>
<evidence type="ECO:0000313" key="2">
    <source>
        <dbReference type="EMBL" id="KAK9943469.1"/>
    </source>
</evidence>
<reference evidence="2 3" key="1">
    <citation type="journal article" date="2023" name="G3 (Bethesda)">
        <title>A chromosome-length genome assembly and annotation of blackberry (Rubus argutus, cv. 'Hillquist').</title>
        <authorList>
            <person name="Bruna T."/>
            <person name="Aryal R."/>
            <person name="Dudchenko O."/>
            <person name="Sargent D.J."/>
            <person name="Mead D."/>
            <person name="Buti M."/>
            <person name="Cavallini A."/>
            <person name="Hytonen T."/>
            <person name="Andres J."/>
            <person name="Pham M."/>
            <person name="Weisz D."/>
            <person name="Mascagni F."/>
            <person name="Usai G."/>
            <person name="Natali L."/>
            <person name="Bassil N."/>
            <person name="Fernandez G.E."/>
            <person name="Lomsadze A."/>
            <person name="Armour M."/>
            <person name="Olukolu B."/>
            <person name="Poorten T."/>
            <person name="Britton C."/>
            <person name="Davik J."/>
            <person name="Ashrafi H."/>
            <person name="Aiden E.L."/>
            <person name="Borodovsky M."/>
            <person name="Worthington M."/>
        </authorList>
    </citation>
    <scope>NUCLEOTIDE SEQUENCE [LARGE SCALE GENOMIC DNA]</scope>
    <source>
        <strain evidence="2">PI 553951</strain>
    </source>
</reference>
<feature type="compositionally biased region" description="Pro residues" evidence="1">
    <location>
        <begin position="219"/>
        <end position="235"/>
    </location>
</feature>
<accession>A0AAW1Y5H9</accession>
<sequence length="235" mass="25776">MSPRDESYGASPKDVSDKLSPKEESDGLRIQQRMNQRERRGKMELKTWGTRKSLHHHTTKHQLPVHHHPRQQPSSSNHNLQPIHLSAVKRGQKEENKNSLSLFHLLLAGGPSINRRSNQRAHLSIAVICPRRSAQLCRRAVVTAALHRESVHSILSPAPPFSLPSCPEASPSPPPTAQPPLSQSPCSTDVKPVPHQHRDGAALSLSAPISALPHLQNSPLPPPKIPDQPVAVPSP</sequence>
<feature type="compositionally biased region" description="Basic residues" evidence="1">
    <location>
        <begin position="52"/>
        <end position="70"/>
    </location>
</feature>
<evidence type="ECO:0000256" key="1">
    <source>
        <dbReference type="SAM" id="MobiDB-lite"/>
    </source>
</evidence>
<proteinExistence type="predicted"/>
<feature type="compositionally biased region" description="Basic and acidic residues" evidence="1">
    <location>
        <begin position="14"/>
        <end position="27"/>
    </location>
</feature>
<feature type="region of interest" description="Disordered" evidence="1">
    <location>
        <begin position="164"/>
        <end position="235"/>
    </location>
</feature>
<feature type="compositionally biased region" description="Low complexity" evidence="1">
    <location>
        <begin position="201"/>
        <end position="215"/>
    </location>
</feature>
<dbReference type="Proteomes" id="UP001457282">
    <property type="component" value="Unassembled WGS sequence"/>
</dbReference>
<keyword evidence="3" id="KW-1185">Reference proteome</keyword>
<organism evidence="2 3">
    <name type="scientific">Rubus argutus</name>
    <name type="common">Southern blackberry</name>
    <dbReference type="NCBI Taxonomy" id="59490"/>
    <lineage>
        <taxon>Eukaryota</taxon>
        <taxon>Viridiplantae</taxon>
        <taxon>Streptophyta</taxon>
        <taxon>Embryophyta</taxon>
        <taxon>Tracheophyta</taxon>
        <taxon>Spermatophyta</taxon>
        <taxon>Magnoliopsida</taxon>
        <taxon>eudicotyledons</taxon>
        <taxon>Gunneridae</taxon>
        <taxon>Pentapetalae</taxon>
        <taxon>rosids</taxon>
        <taxon>fabids</taxon>
        <taxon>Rosales</taxon>
        <taxon>Rosaceae</taxon>
        <taxon>Rosoideae</taxon>
        <taxon>Rosoideae incertae sedis</taxon>
        <taxon>Rubus</taxon>
    </lineage>
</organism>
<gene>
    <name evidence="2" type="ORF">M0R45_009076</name>
</gene>
<dbReference type="AlphaFoldDB" id="A0AAW1Y5H9"/>
<feature type="region of interest" description="Disordered" evidence="1">
    <location>
        <begin position="1"/>
        <end position="79"/>
    </location>
</feature>
<name>A0AAW1Y5H9_RUBAR</name>
<comment type="caution">
    <text evidence="2">The sequence shown here is derived from an EMBL/GenBank/DDBJ whole genome shotgun (WGS) entry which is preliminary data.</text>
</comment>